<dbReference type="PIRSF" id="PIRSF000446">
    <property type="entry name" value="Mct"/>
    <property type="match status" value="1"/>
</dbReference>
<comment type="catalytic activity">
    <reaction evidence="3 4">
        <text>holo-[ACP] + malonyl-CoA = malonyl-[ACP] + CoA</text>
        <dbReference type="Rhea" id="RHEA:41792"/>
        <dbReference type="Rhea" id="RHEA-COMP:9623"/>
        <dbReference type="Rhea" id="RHEA-COMP:9685"/>
        <dbReference type="ChEBI" id="CHEBI:57287"/>
        <dbReference type="ChEBI" id="CHEBI:57384"/>
        <dbReference type="ChEBI" id="CHEBI:64479"/>
        <dbReference type="ChEBI" id="CHEBI:78449"/>
        <dbReference type="EC" id="2.3.1.39"/>
    </reaction>
</comment>
<feature type="active site" evidence="5">
    <location>
        <position position="103"/>
    </location>
</feature>
<comment type="caution">
    <text evidence="7">The sequence shown here is derived from an EMBL/GenBank/DDBJ whole genome shotgun (WGS) entry which is preliminary data.</text>
</comment>
<dbReference type="Proteomes" id="UP000694501">
    <property type="component" value="Unassembled WGS sequence"/>
</dbReference>
<evidence type="ECO:0000256" key="1">
    <source>
        <dbReference type="ARBA" id="ARBA00022679"/>
    </source>
</evidence>
<dbReference type="Gene3D" id="3.40.366.10">
    <property type="entry name" value="Malonyl-Coenzyme A Acyl Carrier Protein, domain 2"/>
    <property type="match status" value="1"/>
</dbReference>
<dbReference type="SMART" id="SM00827">
    <property type="entry name" value="PKS_AT"/>
    <property type="match status" value="1"/>
</dbReference>
<feature type="domain" description="Malonyl-CoA:ACP transacylase (MAT)" evidence="6">
    <location>
        <begin position="15"/>
        <end position="321"/>
    </location>
</feature>
<gene>
    <name evidence="7" type="ORF">JGS22_005390</name>
</gene>
<accession>A0A949JMZ0</accession>
<evidence type="ECO:0000256" key="5">
    <source>
        <dbReference type="PIRSR" id="PIRSR000446-1"/>
    </source>
</evidence>
<dbReference type="SUPFAM" id="SSF55048">
    <property type="entry name" value="Probable ACP-binding domain of malonyl-CoA ACP transacylase"/>
    <property type="match status" value="1"/>
</dbReference>
<organism evidence="7 8">
    <name type="scientific">Streptomyces tardus</name>
    <dbReference type="NCBI Taxonomy" id="2780544"/>
    <lineage>
        <taxon>Bacteria</taxon>
        <taxon>Bacillati</taxon>
        <taxon>Actinomycetota</taxon>
        <taxon>Actinomycetes</taxon>
        <taxon>Kitasatosporales</taxon>
        <taxon>Streptomycetaceae</taxon>
        <taxon>Streptomyces</taxon>
    </lineage>
</organism>
<evidence type="ECO:0000259" key="6">
    <source>
        <dbReference type="SMART" id="SM00827"/>
    </source>
</evidence>
<keyword evidence="1 4" id="KW-0808">Transferase</keyword>
<dbReference type="SUPFAM" id="SSF52151">
    <property type="entry name" value="FabD/lysophospholipase-like"/>
    <property type="match status" value="1"/>
</dbReference>
<dbReference type="InterPro" id="IPR050858">
    <property type="entry name" value="Mal-CoA-ACP_Trans/PKS_FabD"/>
</dbReference>
<dbReference type="PANTHER" id="PTHR42681:SF1">
    <property type="entry name" value="MALONYL-COA-ACYL CARRIER PROTEIN TRANSACYLASE, MITOCHONDRIAL"/>
    <property type="match status" value="1"/>
</dbReference>
<sequence length="325" mass="33616">MTPLTALETGRYALVFPGAGSHLPAMARRLCRTFPAAVEVLERAEKAVGLDLARLCRAGTAPELAPPEISHPAVVATALAGSTALRAHLGERLAPPAFVGGHSLGHFAALVAAGSVAFEDALTLVARRARLMAEQSRRRPALMASIGGVAPARVAQWCADCPPAAGVAVTGCLNGPQQTVVSGDERAVRWVTDRAAQASTEQEPVHVRELTAGVASHSPLMDPVQEELAPALAALGPAAPTAPVLLNTTGRPSTDPGELGTDLLRQLSAPVRWNDAMRAVLDSGVETVVDTGPGQVLCKAAALHPDAVPIALNFMQPLERVVPLP</sequence>
<dbReference type="GO" id="GO:0004314">
    <property type="term" value="F:[acyl-carrier-protein] S-malonyltransferase activity"/>
    <property type="evidence" value="ECO:0007669"/>
    <property type="project" value="UniProtKB-EC"/>
</dbReference>
<name>A0A949JMZ0_9ACTN</name>
<evidence type="ECO:0000256" key="4">
    <source>
        <dbReference type="PIRNR" id="PIRNR000446"/>
    </source>
</evidence>
<protein>
    <recommendedName>
        <fullName evidence="4">Malonyl CoA-acyl carrier protein transacylase</fullName>
        <ecNumber evidence="4">2.3.1.39</ecNumber>
    </recommendedName>
</protein>
<dbReference type="InterPro" id="IPR001227">
    <property type="entry name" value="Ac_transferase_dom_sf"/>
</dbReference>
<dbReference type="InterPro" id="IPR014043">
    <property type="entry name" value="Acyl_transferase_dom"/>
</dbReference>
<reference evidence="7" key="1">
    <citation type="submission" date="2021-06" db="EMBL/GenBank/DDBJ databases">
        <title>Sequencing of actinobacteria type strains.</title>
        <authorList>
            <person name="Nguyen G.-S."/>
            <person name="Wentzel A."/>
        </authorList>
    </citation>
    <scope>NUCLEOTIDE SEQUENCE</scope>
    <source>
        <strain evidence="7">P38-E01</strain>
    </source>
</reference>
<proteinExistence type="inferred from homology"/>
<dbReference type="Pfam" id="PF00698">
    <property type="entry name" value="Acyl_transf_1"/>
    <property type="match status" value="1"/>
</dbReference>
<dbReference type="InterPro" id="IPR024925">
    <property type="entry name" value="Malonyl_CoA-ACP_transAc"/>
</dbReference>
<dbReference type="InterPro" id="IPR016035">
    <property type="entry name" value="Acyl_Trfase/lysoPLipase"/>
</dbReference>
<evidence type="ECO:0000256" key="3">
    <source>
        <dbReference type="ARBA" id="ARBA00048462"/>
    </source>
</evidence>
<dbReference type="Gene3D" id="3.30.70.250">
    <property type="entry name" value="Malonyl-CoA ACP transacylase, ACP-binding"/>
    <property type="match status" value="1"/>
</dbReference>
<evidence type="ECO:0000313" key="7">
    <source>
        <dbReference type="EMBL" id="MBU7597085.1"/>
    </source>
</evidence>
<dbReference type="GO" id="GO:0005829">
    <property type="term" value="C:cytosol"/>
    <property type="evidence" value="ECO:0007669"/>
    <property type="project" value="TreeGrafter"/>
</dbReference>
<dbReference type="EMBL" id="JAELVF020000001">
    <property type="protein sequence ID" value="MBU7597085.1"/>
    <property type="molecule type" value="Genomic_DNA"/>
</dbReference>
<keyword evidence="8" id="KW-1185">Reference proteome</keyword>
<dbReference type="AlphaFoldDB" id="A0A949JMZ0"/>
<evidence type="ECO:0000256" key="2">
    <source>
        <dbReference type="ARBA" id="ARBA00023315"/>
    </source>
</evidence>
<keyword evidence="2 4" id="KW-0012">Acyltransferase</keyword>
<dbReference type="RefSeq" id="WP_211041463.1">
    <property type="nucleotide sequence ID" value="NZ_JAELVF020000001.1"/>
</dbReference>
<dbReference type="EC" id="2.3.1.39" evidence="4"/>
<evidence type="ECO:0000313" key="8">
    <source>
        <dbReference type="Proteomes" id="UP000694501"/>
    </source>
</evidence>
<comment type="similarity">
    <text evidence="4">Belongs to the fabD family.</text>
</comment>
<dbReference type="GO" id="GO:0006633">
    <property type="term" value="P:fatty acid biosynthetic process"/>
    <property type="evidence" value="ECO:0007669"/>
    <property type="project" value="TreeGrafter"/>
</dbReference>
<feature type="active site" evidence="5">
    <location>
        <position position="217"/>
    </location>
</feature>
<dbReference type="PANTHER" id="PTHR42681">
    <property type="entry name" value="MALONYL-COA-ACYL CARRIER PROTEIN TRANSACYLASE, MITOCHONDRIAL"/>
    <property type="match status" value="1"/>
</dbReference>
<dbReference type="InterPro" id="IPR016036">
    <property type="entry name" value="Malonyl_transacylase_ACP-bd"/>
</dbReference>